<dbReference type="EMBL" id="AOGY02000039">
    <property type="protein sequence ID" value="EMY70217.1"/>
    <property type="molecule type" value="Genomic_DNA"/>
</dbReference>
<evidence type="ECO:0000313" key="1">
    <source>
        <dbReference type="EMBL" id="EMY70217.1"/>
    </source>
</evidence>
<proteinExistence type="predicted"/>
<protein>
    <submittedName>
        <fullName evidence="1">Uncharacterized protein</fullName>
    </submittedName>
</protein>
<gene>
    <name evidence="1" type="ORF">LEP1GSC199_1280</name>
</gene>
<dbReference type="AlphaFoldDB" id="N1WAJ3"/>
<sequence>MDPKDVTLFLLIEEGGGLGKKIKQFVFNFLEIARIGFSVNIKSSRISLWMQITNTTKS</sequence>
<accession>N1WAJ3</accession>
<dbReference type="Proteomes" id="UP000012227">
    <property type="component" value="Unassembled WGS sequence"/>
</dbReference>
<reference evidence="1 2" key="1">
    <citation type="submission" date="2013-03" db="EMBL/GenBank/DDBJ databases">
        <authorList>
            <person name="Harkins D.M."/>
            <person name="Durkin A.S."/>
            <person name="Brinkac L.M."/>
            <person name="Haft D.H."/>
            <person name="Selengut J.D."/>
            <person name="Sanka R."/>
            <person name="DePew J."/>
            <person name="Purushe J."/>
            <person name="Galloway R.L."/>
            <person name="Vinetz J.M."/>
            <person name="Sutton G.G."/>
            <person name="Nierman W.C."/>
            <person name="Fouts D.E."/>
        </authorList>
    </citation>
    <scope>NUCLEOTIDE SEQUENCE [LARGE SCALE GENOMIC DNA]</scope>
    <source>
        <strain evidence="1 2">Waz Holland</strain>
    </source>
</reference>
<evidence type="ECO:0000313" key="2">
    <source>
        <dbReference type="Proteomes" id="UP000012227"/>
    </source>
</evidence>
<comment type="caution">
    <text evidence="1">The sequence shown here is derived from an EMBL/GenBank/DDBJ whole genome shotgun (WGS) entry which is preliminary data.</text>
</comment>
<organism evidence="1 2">
    <name type="scientific">Leptospira vanthielii serovar Holland str. Waz Holland = ATCC 700522</name>
    <dbReference type="NCBI Taxonomy" id="1218591"/>
    <lineage>
        <taxon>Bacteria</taxon>
        <taxon>Pseudomonadati</taxon>
        <taxon>Spirochaetota</taxon>
        <taxon>Spirochaetia</taxon>
        <taxon>Leptospirales</taxon>
        <taxon>Leptospiraceae</taxon>
        <taxon>Leptospira</taxon>
    </lineage>
</organism>
<name>N1WAJ3_9LEPT</name>